<feature type="region of interest" description="Disordered" evidence="1">
    <location>
        <begin position="103"/>
        <end position="122"/>
    </location>
</feature>
<evidence type="ECO:0008006" key="4">
    <source>
        <dbReference type="Google" id="ProtNLM"/>
    </source>
</evidence>
<organism evidence="2 3">
    <name type="scientific">Plantactinospora mayteni</name>
    <dbReference type="NCBI Taxonomy" id="566021"/>
    <lineage>
        <taxon>Bacteria</taxon>
        <taxon>Bacillati</taxon>
        <taxon>Actinomycetota</taxon>
        <taxon>Actinomycetes</taxon>
        <taxon>Micromonosporales</taxon>
        <taxon>Micromonosporaceae</taxon>
        <taxon>Plantactinospora</taxon>
    </lineage>
</organism>
<gene>
    <name evidence="2" type="ORF">Pma05_04120</name>
</gene>
<comment type="caution">
    <text evidence="2">The sequence shown here is derived from an EMBL/GenBank/DDBJ whole genome shotgun (WGS) entry which is preliminary data.</text>
</comment>
<evidence type="ECO:0000313" key="2">
    <source>
        <dbReference type="EMBL" id="GIG93839.1"/>
    </source>
</evidence>
<reference evidence="2 3" key="1">
    <citation type="submission" date="2021-01" db="EMBL/GenBank/DDBJ databases">
        <title>Whole genome shotgun sequence of Plantactinospora mayteni NBRC 109088.</title>
        <authorList>
            <person name="Komaki H."/>
            <person name="Tamura T."/>
        </authorList>
    </citation>
    <scope>NUCLEOTIDE SEQUENCE [LARGE SCALE GENOMIC DNA]</scope>
    <source>
        <strain evidence="2 3">NBRC 109088</strain>
    </source>
</reference>
<proteinExistence type="predicted"/>
<keyword evidence="3" id="KW-1185">Reference proteome</keyword>
<dbReference type="EMBL" id="BONX01000002">
    <property type="protein sequence ID" value="GIG93839.1"/>
    <property type="molecule type" value="Genomic_DNA"/>
</dbReference>
<evidence type="ECO:0000313" key="3">
    <source>
        <dbReference type="Proteomes" id="UP000621500"/>
    </source>
</evidence>
<dbReference type="Proteomes" id="UP000621500">
    <property type="component" value="Unassembled WGS sequence"/>
</dbReference>
<sequence length="122" mass="13255">MSSGNDRIAISAERVAMHAKVWETQSGNLADVARMLDGLQFRHVTAPTFGPAVTAHEGLVTAMRAKCAEGAAVWSALAQFLGITYQVYDDNQQEAVRALHRLRQDAADQQSHPARRMLGVAP</sequence>
<evidence type="ECO:0000256" key="1">
    <source>
        <dbReference type="SAM" id="MobiDB-lite"/>
    </source>
</evidence>
<name>A0ABQ4EGJ4_9ACTN</name>
<protein>
    <recommendedName>
        <fullName evidence="4">ESX-1 secretion-associated protein</fullName>
    </recommendedName>
</protein>
<accession>A0ABQ4EGJ4</accession>